<keyword evidence="7" id="KW-0862">Zinc</keyword>
<evidence type="ECO:0000256" key="9">
    <source>
        <dbReference type="SAM" id="MobiDB-lite"/>
    </source>
</evidence>
<evidence type="ECO:0000256" key="6">
    <source>
        <dbReference type="ARBA" id="ARBA00022786"/>
    </source>
</evidence>
<dbReference type="PANTHER" id="PTHR45931">
    <property type="entry name" value="SI:CH211-59O9.10"/>
    <property type="match status" value="1"/>
</dbReference>
<keyword evidence="3" id="KW-0808">Transferase</keyword>
<comment type="catalytic activity">
    <reaction evidence="1">
        <text>S-ubiquitinyl-[E2 ubiquitin-conjugating enzyme]-L-cysteine + [acceptor protein]-L-lysine = [E2 ubiquitin-conjugating enzyme]-L-cysteine + N(6)-ubiquitinyl-[acceptor protein]-L-lysine.</text>
        <dbReference type="EC" id="2.3.2.27"/>
    </reaction>
</comment>
<feature type="region of interest" description="Disordered" evidence="9">
    <location>
        <begin position="315"/>
        <end position="359"/>
    </location>
</feature>
<dbReference type="Pfam" id="PF13639">
    <property type="entry name" value="zf-RING_2"/>
    <property type="match status" value="1"/>
</dbReference>
<dbReference type="InterPro" id="IPR001841">
    <property type="entry name" value="Znf_RING"/>
</dbReference>
<dbReference type="OrthoDB" id="8062037at2759"/>
<evidence type="ECO:0000256" key="4">
    <source>
        <dbReference type="ARBA" id="ARBA00022723"/>
    </source>
</evidence>
<dbReference type="PANTHER" id="PTHR45931:SF3">
    <property type="entry name" value="RING ZINC FINGER-CONTAINING PROTEIN"/>
    <property type="match status" value="1"/>
</dbReference>
<dbReference type="AlphaFoldDB" id="A0A077WDY8"/>
<dbReference type="EC" id="2.3.2.27" evidence="2"/>
<keyword evidence="4" id="KW-0479">Metal-binding</keyword>
<dbReference type="SUPFAM" id="SSF57850">
    <property type="entry name" value="RING/U-box"/>
    <property type="match status" value="1"/>
</dbReference>
<protein>
    <recommendedName>
        <fullName evidence="2">RING-type E3 ubiquitin transferase</fullName>
        <ecNumber evidence="2">2.3.2.27</ecNumber>
    </recommendedName>
</protein>
<dbReference type="GO" id="GO:0016567">
    <property type="term" value="P:protein ubiquitination"/>
    <property type="evidence" value="ECO:0007669"/>
    <property type="project" value="UniProtKB-ARBA"/>
</dbReference>
<feature type="region of interest" description="Disordered" evidence="9">
    <location>
        <begin position="43"/>
        <end position="67"/>
    </location>
</feature>
<dbReference type="PROSITE" id="PS50089">
    <property type="entry name" value="ZF_RING_2"/>
    <property type="match status" value="1"/>
</dbReference>
<dbReference type="InterPro" id="IPR013083">
    <property type="entry name" value="Znf_RING/FYVE/PHD"/>
</dbReference>
<gene>
    <name evidence="11" type="ORF">LRAMOSA08389</name>
</gene>
<dbReference type="GO" id="GO:0006511">
    <property type="term" value="P:ubiquitin-dependent protein catabolic process"/>
    <property type="evidence" value="ECO:0007669"/>
    <property type="project" value="TreeGrafter"/>
</dbReference>
<dbReference type="Gene3D" id="3.30.40.10">
    <property type="entry name" value="Zinc/RING finger domain, C3HC4 (zinc finger)"/>
    <property type="match status" value="1"/>
</dbReference>
<dbReference type="EMBL" id="LK023317">
    <property type="protein sequence ID" value="CDS05861.1"/>
    <property type="molecule type" value="Genomic_DNA"/>
</dbReference>
<sequence length="359" mass="40496">MSTTVQPTPRYFCYACNDEVPIYLTPDPTCQLCNDQFVQEVESGSNDPRSFFTRGDNGPTRRRTLPASFSPFDSVDSEFFALARHSFDDRDHHQQATMNPEVIESFNNWMTSMLDTSIGTTRYERHDDNHYASYHTRSTTTSTENEQLRPNIFSSALIQFLHGMGMPNDGFASNLDDYVFSQDALDQIMTQLMNQSNGNAPPPAPANVIESLPIRKLNQKEVADKEDCAVCKDEYASDDHVIELECAHVFHPDCIKPWLKINGTCPVCRKVIDGTKNDKQKSNSHQHATRDRASNFSASTNTISALFDTTRRLFGHGTSSSSSSSSETRQNTTSSMPGSYTRQQRRFDPNSDYMNLDLD</sequence>
<feature type="region of interest" description="Disordered" evidence="9">
    <location>
        <begin position="275"/>
        <end position="295"/>
    </location>
</feature>
<reference evidence="11" key="1">
    <citation type="journal article" date="2014" name="Genome Announc.">
        <title>De novo whole-genome sequence and genome annotation of Lichtheimia ramosa.</title>
        <authorList>
            <person name="Linde J."/>
            <person name="Schwartze V."/>
            <person name="Binder U."/>
            <person name="Lass-Florl C."/>
            <person name="Voigt K."/>
            <person name="Horn F."/>
        </authorList>
    </citation>
    <scope>NUCLEOTIDE SEQUENCE</scope>
    <source>
        <strain evidence="11">JMRC FSU:6197</strain>
    </source>
</reference>
<evidence type="ECO:0000256" key="7">
    <source>
        <dbReference type="ARBA" id="ARBA00022833"/>
    </source>
</evidence>
<evidence type="ECO:0000313" key="11">
    <source>
        <dbReference type="EMBL" id="CDS05861.1"/>
    </source>
</evidence>
<accession>A0A077WDY8</accession>
<dbReference type="InterPro" id="IPR051834">
    <property type="entry name" value="RING_finger_E3_ligase"/>
</dbReference>
<dbReference type="GO" id="GO:0008270">
    <property type="term" value="F:zinc ion binding"/>
    <property type="evidence" value="ECO:0007669"/>
    <property type="project" value="UniProtKB-KW"/>
</dbReference>
<dbReference type="FunFam" id="3.30.40.10:FF:000127">
    <property type="entry name" value="E3 ubiquitin-protein ligase RNF181"/>
    <property type="match status" value="1"/>
</dbReference>
<dbReference type="GO" id="GO:0005634">
    <property type="term" value="C:nucleus"/>
    <property type="evidence" value="ECO:0007669"/>
    <property type="project" value="TreeGrafter"/>
</dbReference>
<dbReference type="GO" id="GO:0061630">
    <property type="term" value="F:ubiquitin protein ligase activity"/>
    <property type="evidence" value="ECO:0007669"/>
    <property type="project" value="UniProtKB-EC"/>
</dbReference>
<evidence type="ECO:0000259" key="10">
    <source>
        <dbReference type="PROSITE" id="PS50089"/>
    </source>
</evidence>
<keyword evidence="6" id="KW-0833">Ubl conjugation pathway</keyword>
<feature type="compositionally biased region" description="Low complexity" evidence="9">
    <location>
        <begin position="318"/>
        <end position="335"/>
    </location>
</feature>
<dbReference type="SMART" id="SM00184">
    <property type="entry name" value="RING"/>
    <property type="match status" value="1"/>
</dbReference>
<organism evidence="11">
    <name type="scientific">Lichtheimia ramosa</name>
    <dbReference type="NCBI Taxonomy" id="688394"/>
    <lineage>
        <taxon>Eukaryota</taxon>
        <taxon>Fungi</taxon>
        <taxon>Fungi incertae sedis</taxon>
        <taxon>Mucoromycota</taxon>
        <taxon>Mucoromycotina</taxon>
        <taxon>Mucoromycetes</taxon>
        <taxon>Mucorales</taxon>
        <taxon>Lichtheimiaceae</taxon>
        <taxon>Lichtheimia</taxon>
    </lineage>
</organism>
<proteinExistence type="predicted"/>
<evidence type="ECO:0000256" key="8">
    <source>
        <dbReference type="PROSITE-ProRule" id="PRU00175"/>
    </source>
</evidence>
<evidence type="ECO:0000256" key="2">
    <source>
        <dbReference type="ARBA" id="ARBA00012483"/>
    </source>
</evidence>
<feature type="domain" description="RING-type" evidence="10">
    <location>
        <begin position="228"/>
        <end position="269"/>
    </location>
</feature>
<evidence type="ECO:0000256" key="3">
    <source>
        <dbReference type="ARBA" id="ARBA00022679"/>
    </source>
</evidence>
<evidence type="ECO:0000256" key="5">
    <source>
        <dbReference type="ARBA" id="ARBA00022771"/>
    </source>
</evidence>
<name>A0A077WDY8_9FUNG</name>
<evidence type="ECO:0000256" key="1">
    <source>
        <dbReference type="ARBA" id="ARBA00000900"/>
    </source>
</evidence>
<keyword evidence="5 8" id="KW-0863">Zinc-finger</keyword>